<accession>D6ATU5</accession>
<evidence type="ECO:0000313" key="2">
    <source>
        <dbReference type="EMBL" id="EFE76150.2"/>
    </source>
</evidence>
<reference evidence="3" key="1">
    <citation type="submission" date="2008-10" db="EMBL/GenBank/DDBJ databases">
        <authorList>
            <person name="Molnar K."/>
        </authorList>
    </citation>
    <scope>NUCLEOTIDE SEQUENCE [LARGE SCALE GENOMIC DNA]</scope>
    <source>
        <strain evidence="3">NRRL 15998</strain>
    </source>
</reference>
<name>D6ATU5_STRFL</name>
<dbReference type="EMBL" id="DS999644">
    <property type="protein sequence ID" value="EFE76150.2"/>
    <property type="molecule type" value="Genomic_DNA"/>
</dbReference>
<evidence type="ECO:0000256" key="1">
    <source>
        <dbReference type="SAM" id="MobiDB-lite"/>
    </source>
</evidence>
<organism evidence="2 3">
    <name type="scientific">Streptomyces filamentosus NRRL 15998</name>
    <dbReference type="NCBI Taxonomy" id="457431"/>
    <lineage>
        <taxon>Bacteria</taxon>
        <taxon>Bacillati</taxon>
        <taxon>Actinomycetota</taxon>
        <taxon>Actinomycetes</taxon>
        <taxon>Kitasatosporales</taxon>
        <taxon>Streptomycetaceae</taxon>
        <taxon>Streptomyces</taxon>
    </lineage>
</organism>
<feature type="region of interest" description="Disordered" evidence="1">
    <location>
        <begin position="77"/>
        <end position="101"/>
    </location>
</feature>
<feature type="region of interest" description="Disordered" evidence="1">
    <location>
        <begin position="13"/>
        <end position="43"/>
    </location>
</feature>
<reference evidence="3" key="2">
    <citation type="submission" date="2008-12" db="EMBL/GenBank/DDBJ databases">
        <title>Annotation of Streptomyces roseosporus strain NRRL 15998.</title>
        <authorList>
            <consortium name="The Broad Institute Genome Sequencing Platform"/>
            <consortium name="Broad Institute Microbial Sequencing Center"/>
            <person name="Fischbach M."/>
            <person name="Ward D."/>
            <person name="Young S."/>
            <person name="Kodira C.D."/>
            <person name="Zeng Q."/>
            <person name="Koehrsen M."/>
            <person name="Godfrey P."/>
            <person name="Alvarado L."/>
            <person name="Berlin A.M."/>
            <person name="Borenstein D."/>
            <person name="Chen Z."/>
            <person name="Engels R."/>
            <person name="Freedman E."/>
            <person name="Gellesch M."/>
            <person name="Goldberg J."/>
            <person name="Griggs A."/>
            <person name="Gujja S."/>
            <person name="Heiman D.I."/>
            <person name="Hepburn T.A."/>
            <person name="Howarth C."/>
            <person name="Jen D."/>
            <person name="Larson L."/>
            <person name="Lewis B."/>
            <person name="Mehta T."/>
            <person name="Park D."/>
            <person name="Pearson M."/>
            <person name="Roberts A."/>
            <person name="Saif S."/>
            <person name="Shea T.D."/>
            <person name="Shenoy N."/>
            <person name="Sisk P."/>
            <person name="Stolte C."/>
            <person name="Sykes S.N."/>
            <person name="Walk T."/>
            <person name="White J."/>
            <person name="Yandava C."/>
            <person name="Straight P."/>
            <person name="Clardy J."/>
            <person name="Hung D."/>
            <person name="Kolter R."/>
            <person name="Mekalanos J."/>
            <person name="Walker S."/>
            <person name="Walsh C.T."/>
            <person name="Wieland B.L.C."/>
            <person name="Ilzarbe M."/>
            <person name="Galagan J."/>
            <person name="Nusbaum C."/>
            <person name="Birren B."/>
        </authorList>
    </citation>
    <scope>NUCLEOTIDE SEQUENCE [LARGE SCALE GENOMIC DNA]</scope>
    <source>
        <strain evidence="3">NRRL 15998</strain>
    </source>
</reference>
<dbReference type="AlphaFoldDB" id="D6ATU5"/>
<gene>
    <name evidence="2" type="ORF">SSGG_03518</name>
</gene>
<dbReference type="Proteomes" id="UP000003986">
    <property type="component" value="Unassembled WGS sequence"/>
</dbReference>
<proteinExistence type="predicted"/>
<evidence type="ECO:0000313" key="3">
    <source>
        <dbReference type="Proteomes" id="UP000003986"/>
    </source>
</evidence>
<protein>
    <submittedName>
        <fullName evidence="2">Predicted protein</fullName>
    </submittedName>
</protein>
<sequence>MALVAAVLILRRSVSQDQPATDNDIPLHPSSDQDSGPSRGDAELLAGNELADGRLAPPVGEGAIELVDVVLGVARPDAGEDVDGSAPNSRGGPELPDAPAR</sequence>